<gene>
    <name evidence="1" type="ORF">KPL71_001741</name>
</gene>
<sequence>MAEGSSLENHIDELNKVNDTLEIIDEGLDDEGKALLLMSSLPSSYLNFVDALMRVWVYVLKHKDQVFGKFREWKSLIENQTGLKVKKLRADNGLEFCNHEFDSYCADHGIARHRTVRLTPQQNGLAEKMNRTLMDKVKSMLIQSQFPKGLWAEILLTTSYLVNLSPSVALDFKTPFKKWHGKPVNYDSLKVFGCPAYAHVSQGKSAPRALKGKLIWYPEDLIAYALTASHQIDDDKPKNYKEAIQGLYKDEWKMAMDKEISSLKKNNTWELVKRPANSRTIRCKWIYRVKDGLTTTEPKRFKARVLLTLTDVKDIKLDQLDVKTTFLHVRLHEDILMTHHEGYINPESVDCVCLLNKSLYGLKQSPKQWYLRFNEFMVTHGYLRTDEEKGEMTKVPYVNAIGCMMYAMVLTRPDLAHALSVVSRFMATPGKEHWKAVKWVLRYLKDTQWYGLVYGKSAGNDARLCGYVDSDFAGDLDRRRSLTGYLFFLDGCLINWKASLQYVVALSTTEVKYIDATEAVRESLWLRGLIA</sequence>
<proteinExistence type="predicted"/>
<protein>
    <submittedName>
        <fullName evidence="1">Uncharacterized protein</fullName>
    </submittedName>
</protein>
<name>A0ACB8NZY6_CITSI</name>
<comment type="caution">
    <text evidence="1">The sequence shown here is derived from an EMBL/GenBank/DDBJ whole genome shotgun (WGS) entry which is preliminary data.</text>
</comment>
<dbReference type="EMBL" id="CM039170">
    <property type="protein sequence ID" value="KAH9803393.1"/>
    <property type="molecule type" value="Genomic_DNA"/>
</dbReference>
<organism evidence="1 2">
    <name type="scientific">Citrus sinensis</name>
    <name type="common">Sweet orange</name>
    <name type="synonym">Citrus aurantium var. sinensis</name>
    <dbReference type="NCBI Taxonomy" id="2711"/>
    <lineage>
        <taxon>Eukaryota</taxon>
        <taxon>Viridiplantae</taxon>
        <taxon>Streptophyta</taxon>
        <taxon>Embryophyta</taxon>
        <taxon>Tracheophyta</taxon>
        <taxon>Spermatophyta</taxon>
        <taxon>Magnoliopsida</taxon>
        <taxon>eudicotyledons</taxon>
        <taxon>Gunneridae</taxon>
        <taxon>Pentapetalae</taxon>
        <taxon>rosids</taxon>
        <taxon>malvids</taxon>
        <taxon>Sapindales</taxon>
        <taxon>Rutaceae</taxon>
        <taxon>Aurantioideae</taxon>
        <taxon>Citrus</taxon>
    </lineage>
</organism>
<dbReference type="Proteomes" id="UP000829398">
    <property type="component" value="Chromosome 1"/>
</dbReference>
<reference evidence="2" key="1">
    <citation type="journal article" date="2023" name="Hortic. Res.">
        <title>A chromosome-level phased genome enabling allele-level studies in sweet orange: a case study on citrus Huanglongbing tolerance.</title>
        <authorList>
            <person name="Wu B."/>
            <person name="Yu Q."/>
            <person name="Deng Z."/>
            <person name="Duan Y."/>
            <person name="Luo F."/>
            <person name="Gmitter F. Jr."/>
        </authorList>
    </citation>
    <scope>NUCLEOTIDE SEQUENCE [LARGE SCALE GENOMIC DNA]</scope>
    <source>
        <strain evidence="2">cv. Valencia</strain>
    </source>
</reference>
<evidence type="ECO:0000313" key="2">
    <source>
        <dbReference type="Proteomes" id="UP000829398"/>
    </source>
</evidence>
<evidence type="ECO:0000313" key="1">
    <source>
        <dbReference type="EMBL" id="KAH9803393.1"/>
    </source>
</evidence>
<accession>A0ACB8NZY6</accession>
<keyword evidence="2" id="KW-1185">Reference proteome</keyword>